<dbReference type="STRING" id="45851.BHV86_04045"/>
<comment type="subcellular location">
    <subcellularLocation>
        <location evidence="1 7">Cytoplasm</location>
    </subcellularLocation>
</comment>
<evidence type="ECO:0000313" key="10">
    <source>
        <dbReference type="Proteomes" id="UP000006238"/>
    </source>
</evidence>
<dbReference type="GO" id="GO:0006817">
    <property type="term" value="P:phosphate ion transport"/>
    <property type="evidence" value="ECO:0007669"/>
    <property type="project" value="UniProtKB-KW"/>
</dbReference>
<evidence type="ECO:0000256" key="4">
    <source>
        <dbReference type="ARBA" id="ARBA00022448"/>
    </source>
</evidence>
<feature type="domain" description="PhoU" evidence="8">
    <location>
        <begin position="120"/>
        <end position="205"/>
    </location>
</feature>
<keyword evidence="5 7" id="KW-0963">Cytoplasm</keyword>
<dbReference type="eggNOG" id="COG0704">
    <property type="taxonomic scope" value="Bacteria"/>
</dbReference>
<dbReference type="HOGENOM" id="CLU_078518_3_0_9"/>
<comment type="similarity">
    <text evidence="2 7">Belongs to the PhoU family.</text>
</comment>
<evidence type="ECO:0000256" key="7">
    <source>
        <dbReference type="PIRNR" id="PIRNR003107"/>
    </source>
</evidence>
<comment type="subunit">
    <text evidence="3 7">Homodimer.</text>
</comment>
<protein>
    <recommendedName>
        <fullName evidence="7">Phosphate-specific transport system accessory protein PhoU</fullName>
    </recommendedName>
</protein>
<dbReference type="Proteomes" id="UP000006238">
    <property type="component" value="Unassembled WGS sequence"/>
</dbReference>
<feature type="domain" description="PhoU" evidence="8">
    <location>
        <begin position="19"/>
        <end position="104"/>
    </location>
</feature>
<evidence type="ECO:0000259" key="8">
    <source>
        <dbReference type="Pfam" id="PF01895"/>
    </source>
</evidence>
<dbReference type="PANTHER" id="PTHR42930:SF3">
    <property type="entry name" value="PHOSPHATE-SPECIFIC TRANSPORT SYSTEM ACCESSORY PROTEIN PHOU"/>
    <property type="match status" value="1"/>
</dbReference>
<keyword evidence="10" id="KW-1185">Reference proteome</keyword>
<dbReference type="PIRSF" id="PIRSF003107">
    <property type="entry name" value="PhoU"/>
    <property type="match status" value="1"/>
</dbReference>
<dbReference type="PANTHER" id="PTHR42930">
    <property type="entry name" value="PHOSPHATE-SPECIFIC TRANSPORT SYSTEM ACCESSORY PROTEIN PHOU"/>
    <property type="match status" value="1"/>
</dbReference>
<evidence type="ECO:0000256" key="6">
    <source>
        <dbReference type="ARBA" id="ARBA00022592"/>
    </source>
</evidence>
<dbReference type="EMBL" id="ABWN01000040">
    <property type="protein sequence ID" value="EFF67455.1"/>
    <property type="molecule type" value="Genomic_DNA"/>
</dbReference>
<comment type="caution">
    <text evidence="9">The sequence shown here is derived from an EMBL/GenBank/DDBJ whole genome shotgun (WGS) entry which is preliminary data.</text>
</comment>
<reference evidence="9 10" key="1">
    <citation type="submission" date="2010-02" db="EMBL/GenBank/DDBJ databases">
        <authorList>
            <person name="Weinstock G."/>
            <person name="Sodergren E."/>
            <person name="Clifton S."/>
            <person name="Fulton L."/>
            <person name="Fulton B."/>
            <person name="Courtney L."/>
            <person name="Fronick C."/>
            <person name="Harrison M."/>
            <person name="Strong C."/>
            <person name="Farmer C."/>
            <person name="Delahaunty K."/>
            <person name="Markovic C."/>
            <person name="Hall O."/>
            <person name="Minx P."/>
            <person name="Tomlinson C."/>
            <person name="Mitreva M."/>
            <person name="Nelson J."/>
            <person name="Hou S."/>
            <person name="Wollam A."/>
            <person name="Pepin K.H."/>
            <person name="Johnson M."/>
            <person name="Bhonagiri V."/>
            <person name="Zhang X."/>
            <person name="Suruliraj S."/>
            <person name="Warren W."/>
            <person name="Chinwalla A."/>
            <person name="Mardis E.R."/>
            <person name="Wilson R.K."/>
        </authorList>
    </citation>
    <scope>NUCLEOTIDE SEQUENCE [LARGE SCALE GENOMIC DNA]</scope>
    <source>
        <strain evidence="9 10">DSM 2876</strain>
    </source>
</reference>
<dbReference type="SUPFAM" id="SSF109755">
    <property type="entry name" value="PhoU-like"/>
    <property type="match status" value="1"/>
</dbReference>
<dbReference type="GO" id="GO:0045936">
    <property type="term" value="P:negative regulation of phosphate metabolic process"/>
    <property type="evidence" value="ECO:0007669"/>
    <property type="project" value="InterPro"/>
</dbReference>
<dbReference type="Pfam" id="PF01895">
    <property type="entry name" value="PhoU"/>
    <property type="match status" value="2"/>
</dbReference>
<dbReference type="GO" id="GO:0030643">
    <property type="term" value="P:intracellular phosphate ion homeostasis"/>
    <property type="evidence" value="ECO:0007669"/>
    <property type="project" value="InterPro"/>
</dbReference>
<dbReference type="InterPro" id="IPR028366">
    <property type="entry name" value="PhoU"/>
</dbReference>
<evidence type="ECO:0000256" key="1">
    <source>
        <dbReference type="ARBA" id="ARBA00004496"/>
    </source>
</evidence>
<gene>
    <name evidence="9" type="primary">phoU</name>
    <name evidence="9" type="ORF">BUTYVIB_02322</name>
</gene>
<evidence type="ECO:0000256" key="3">
    <source>
        <dbReference type="ARBA" id="ARBA00011738"/>
    </source>
</evidence>
<dbReference type="Gene3D" id="1.20.58.220">
    <property type="entry name" value="Phosphate transport system protein phou homolog 2, domain 2"/>
    <property type="match status" value="1"/>
</dbReference>
<dbReference type="InterPro" id="IPR038078">
    <property type="entry name" value="PhoU-like_sf"/>
</dbReference>
<keyword evidence="6 7" id="KW-0592">Phosphate transport</keyword>
<dbReference type="GO" id="GO:0005737">
    <property type="term" value="C:cytoplasm"/>
    <property type="evidence" value="ECO:0007669"/>
    <property type="project" value="UniProtKB-SubCell"/>
</dbReference>
<name>D4S2K0_9FIRM</name>
<dbReference type="AlphaFoldDB" id="D4S2K0"/>
<dbReference type="NCBIfam" id="TIGR02135">
    <property type="entry name" value="phoU_full"/>
    <property type="match status" value="1"/>
</dbReference>
<dbReference type="InterPro" id="IPR026022">
    <property type="entry name" value="PhoU_dom"/>
</dbReference>
<comment type="function">
    <text evidence="7">Plays a role in the regulation of phosphate uptake.</text>
</comment>
<sequence>MMRKLFDQELKTLNDKLFSMGALVEKSIEKAINALINSNVEEAKKAIEEDDKIDQAKKDIESLCMKLLLTQQPVASDLRHISSALKMVTDLERIGDHAADISEITILLSRMEYTSDLDILKRMAVKTTEMVIRSLEAFSEGNVEKAKEVINDDDIVDELFLNVKDNVISIISSNPNKGGEATDLLMIGKYFERIGDHATNIAEWAIYSVQGDINVVQ</sequence>
<evidence type="ECO:0000256" key="2">
    <source>
        <dbReference type="ARBA" id="ARBA00008107"/>
    </source>
</evidence>
<dbReference type="FunFam" id="1.20.58.220:FF:000004">
    <property type="entry name" value="Phosphate-specific transport system accessory protein PhoU"/>
    <property type="match status" value="1"/>
</dbReference>
<proteinExistence type="inferred from homology"/>
<keyword evidence="4 7" id="KW-0813">Transport</keyword>
<organism evidence="9 10">
    <name type="scientific">Eshraghiella crossota DSM 2876</name>
    <dbReference type="NCBI Taxonomy" id="511680"/>
    <lineage>
        <taxon>Bacteria</taxon>
        <taxon>Bacillati</taxon>
        <taxon>Bacillota</taxon>
        <taxon>Clostridia</taxon>
        <taxon>Lachnospirales</taxon>
        <taxon>Lachnospiraceae</taxon>
        <taxon>Eshraghiella</taxon>
    </lineage>
</organism>
<evidence type="ECO:0000313" key="9">
    <source>
        <dbReference type="EMBL" id="EFF67455.1"/>
    </source>
</evidence>
<accession>D4S2K0</accession>
<evidence type="ECO:0000256" key="5">
    <source>
        <dbReference type="ARBA" id="ARBA00022490"/>
    </source>
</evidence>